<keyword evidence="2" id="KW-1185">Reference proteome</keyword>
<organism evidence="1 2">
    <name type="scientific">Paracidovorax cattleyae</name>
    <dbReference type="NCBI Taxonomy" id="80868"/>
    <lineage>
        <taxon>Bacteria</taxon>
        <taxon>Pseudomonadati</taxon>
        <taxon>Pseudomonadota</taxon>
        <taxon>Betaproteobacteria</taxon>
        <taxon>Burkholderiales</taxon>
        <taxon>Comamonadaceae</taxon>
        <taxon>Paracidovorax</taxon>
    </lineage>
</organism>
<name>A0A1H0MZK4_9BURK</name>
<dbReference type="InterPro" id="IPR034756">
    <property type="entry name" value="T2SSM_b"/>
</dbReference>
<dbReference type="RefSeq" id="WP_092832650.1">
    <property type="nucleotide sequence ID" value="NZ_CP028290.1"/>
</dbReference>
<protein>
    <submittedName>
        <fullName evidence="1">General secretion pathway protein M</fullName>
    </submittedName>
</protein>
<dbReference type="Proteomes" id="UP000199317">
    <property type="component" value="Unassembled WGS sequence"/>
</dbReference>
<proteinExistence type="predicted"/>
<dbReference type="NCBIfam" id="NF040576">
    <property type="entry name" value="T2SS_GspM_XpsM"/>
    <property type="match status" value="1"/>
</dbReference>
<gene>
    <name evidence="1" type="ORF">SAMN04489708_104135</name>
</gene>
<evidence type="ECO:0000313" key="2">
    <source>
        <dbReference type="Proteomes" id="UP000199317"/>
    </source>
</evidence>
<evidence type="ECO:0000313" key="1">
    <source>
        <dbReference type="EMBL" id="SDO85823.1"/>
    </source>
</evidence>
<dbReference type="EMBL" id="FNJL01000004">
    <property type="protein sequence ID" value="SDO85823.1"/>
    <property type="molecule type" value="Genomic_DNA"/>
</dbReference>
<dbReference type="Pfam" id="PF10741">
    <property type="entry name" value="T2SSM_b"/>
    <property type="match status" value="1"/>
</dbReference>
<accession>A0A1H0MZK4</accession>
<dbReference type="AlphaFoldDB" id="A0A1H0MZK4"/>
<sequence length="186" mass="20111">MKRMPSRERLILTATLLLALVPLVLIGLYVAQRHMEAQERLDALEPRHARLLGLEAQKSEIAAALQNAGEARAQYIYPAGQDASLTGNAAQQKVRDIFGAAGLQVSSSQVLPPKEDKGFDRIPLNVRAEGDMLAVQSALAVLNSQLPLVLIDDLEIQVNAGFGNVDPKNAPRLSVAFGLSVLRERS</sequence>
<reference evidence="2" key="1">
    <citation type="submission" date="2016-10" db="EMBL/GenBank/DDBJ databases">
        <authorList>
            <person name="Varghese N."/>
            <person name="Submissions S."/>
        </authorList>
    </citation>
    <scope>NUCLEOTIDE SEQUENCE [LARGE SCALE GENOMIC DNA]</scope>
    <source>
        <strain evidence="2">DSM 17101</strain>
    </source>
</reference>
<dbReference type="OrthoDB" id="8904003at2"/>